<evidence type="ECO:0008006" key="3">
    <source>
        <dbReference type="Google" id="ProtNLM"/>
    </source>
</evidence>
<keyword evidence="2" id="KW-1185">Reference proteome</keyword>
<dbReference type="Proteomes" id="UP001500902">
    <property type="component" value="Unassembled WGS sequence"/>
</dbReference>
<sequence>MSQTLEIACDESGAEGEKLVGGNSDVFAHASVLMDAETATACVAELRERAPTPATEYRASHVLRGKHRAALLWLLGPEGPVLGKVRVFLTDKLFYVAGKVTGLLEDDHAPRLGLDPHAAATAAVLYREGPGAFGAERWAALLDSFNYLLRAKNGQGVTTSVEETFRLVEELRGAGGAAGEIMESLWRARARVADFRERLLADPYVFPALDPLIPAIVQAVTYWGAGGGPVSVVHDRQTTLTDERVAQMRRILGGRMAGLRLVDSELDERVQVADVMAGVARKIALDELAGRADPTLSALIRPYVDGSSIWAGGPGLTAPAGEAVPRSA</sequence>
<accession>A0ABP7B6W9</accession>
<evidence type="ECO:0000313" key="1">
    <source>
        <dbReference type="EMBL" id="GAA3651412.1"/>
    </source>
</evidence>
<protein>
    <recommendedName>
        <fullName evidence="3">DUF3800 domain-containing protein</fullName>
    </recommendedName>
</protein>
<dbReference type="RefSeq" id="WP_344873961.1">
    <property type="nucleotide sequence ID" value="NZ_BAAAZP010000018.1"/>
</dbReference>
<name>A0ABP7B6W9_9ACTN</name>
<proteinExistence type="predicted"/>
<organism evidence="1 2">
    <name type="scientific">Nonomuraea antimicrobica</name>
    <dbReference type="NCBI Taxonomy" id="561173"/>
    <lineage>
        <taxon>Bacteria</taxon>
        <taxon>Bacillati</taxon>
        <taxon>Actinomycetota</taxon>
        <taxon>Actinomycetes</taxon>
        <taxon>Streptosporangiales</taxon>
        <taxon>Streptosporangiaceae</taxon>
        <taxon>Nonomuraea</taxon>
    </lineage>
</organism>
<reference evidence="2" key="1">
    <citation type="journal article" date="2019" name="Int. J. Syst. Evol. Microbiol.">
        <title>The Global Catalogue of Microorganisms (GCM) 10K type strain sequencing project: providing services to taxonomists for standard genome sequencing and annotation.</title>
        <authorList>
            <consortium name="The Broad Institute Genomics Platform"/>
            <consortium name="The Broad Institute Genome Sequencing Center for Infectious Disease"/>
            <person name="Wu L."/>
            <person name="Ma J."/>
        </authorList>
    </citation>
    <scope>NUCLEOTIDE SEQUENCE [LARGE SCALE GENOMIC DNA]</scope>
    <source>
        <strain evidence="2">JCM 16904</strain>
    </source>
</reference>
<evidence type="ECO:0000313" key="2">
    <source>
        <dbReference type="Proteomes" id="UP001500902"/>
    </source>
</evidence>
<gene>
    <name evidence="1" type="ORF">GCM10022224_012890</name>
</gene>
<comment type="caution">
    <text evidence="1">The sequence shown here is derived from an EMBL/GenBank/DDBJ whole genome shotgun (WGS) entry which is preliminary data.</text>
</comment>
<dbReference type="EMBL" id="BAAAZP010000018">
    <property type="protein sequence ID" value="GAA3651412.1"/>
    <property type="molecule type" value="Genomic_DNA"/>
</dbReference>